<name>A0A8K1YQM6_9MONO</name>
<organism evidence="1 2">
    <name type="scientific">Xiangshan Nyami-like virus</name>
    <dbReference type="NCBI Taxonomy" id="2886229"/>
    <lineage>
        <taxon>Viruses</taxon>
        <taxon>Riboviria</taxon>
        <taxon>Orthornavirae</taxon>
        <taxon>Negarnaviricota</taxon>
        <taxon>Haploviricotina</taxon>
        <taxon>Monjiviricetes</taxon>
        <taxon>Mononegavirales</taxon>
        <taxon>Nyamiviridae</taxon>
        <taxon>Formivirus</taxon>
        <taxon>Formivirus pollinis</taxon>
    </lineage>
</organism>
<dbReference type="InterPro" id="IPR015970">
    <property type="entry name" value="P40_nucleoprot_sub2_BD-vir"/>
</dbReference>
<dbReference type="GeneID" id="80544518"/>
<evidence type="ECO:0008006" key="3">
    <source>
        <dbReference type="Google" id="ProtNLM"/>
    </source>
</evidence>
<accession>A0A8K1YQM6</accession>
<dbReference type="RefSeq" id="YP_010805609.1">
    <property type="nucleotide sequence ID" value="NC_077157.1"/>
</dbReference>
<keyword evidence="2" id="KW-1185">Reference proteome</keyword>
<dbReference type="InterPro" id="IPR009441">
    <property type="entry name" value="P40_nucleoprot_BD-vir"/>
</dbReference>
<dbReference type="EMBL" id="OK491485">
    <property type="protein sequence ID" value="UDL13956.1"/>
    <property type="molecule type" value="Viral_cRNA"/>
</dbReference>
<sequence length="336" mass="38412">MSDIPIERTIRSIESENPYYYDPYYTLLGDAIESMSSGECFATCICWFFGRRPDFMIPKIVTLSSELAVRYQAAKASAISDQYLLLQAVAGLMTIAKEVRTGKDGNVEYLEKRWKALCATQGIENALEKGVFKMNQLVEPLQEWQAYIKPRTALRSKFINYVVEGLPAGSPGLLVAALDQVRMVLKEWGLKSILCMDSFIATKNRALELAPIAQQAVDMRKNLARLRDQYKDMFPYIKLYPLKGAETLHHREYPDLYYAAIKEAILSGDLGKEGRYLMTEVQTTIPRSLIDETCEKKVRARQTIGEQTKLNLEYLGYEIDYEDDRESSPPPPKRRR</sequence>
<evidence type="ECO:0000313" key="1">
    <source>
        <dbReference type="EMBL" id="UDL13956.1"/>
    </source>
</evidence>
<dbReference type="Gene3D" id="1.10.3050.10">
    <property type="entry name" value="borna disease virus nucleoprotein, domain 2"/>
    <property type="match status" value="1"/>
</dbReference>
<dbReference type="Proteomes" id="UP001157327">
    <property type="component" value="Segment"/>
</dbReference>
<proteinExistence type="predicted"/>
<dbReference type="KEGG" id="vg:80544518"/>
<protein>
    <recommendedName>
        <fullName evidence="3">Nucleoprotein</fullName>
    </recommendedName>
</protein>
<evidence type="ECO:0000313" key="2">
    <source>
        <dbReference type="Proteomes" id="UP001157327"/>
    </source>
</evidence>
<dbReference type="Pfam" id="PF06407">
    <property type="entry name" value="BDV_P40"/>
    <property type="match status" value="1"/>
</dbReference>
<reference evidence="1 2" key="1">
    <citation type="submission" date="2021-09" db="EMBL/GenBank/DDBJ databases">
        <authorList>
            <person name="Li N.N."/>
        </authorList>
    </citation>
    <scope>NUCLEOTIDE SEQUENCE [LARGE SCALE GENOMIC DNA]</scope>
    <source>
        <strain evidence="1">Novel_9</strain>
    </source>
</reference>